<feature type="compositionally biased region" description="Low complexity" evidence="3">
    <location>
        <begin position="95"/>
        <end position="111"/>
    </location>
</feature>
<feature type="compositionally biased region" description="Basic and acidic residues" evidence="3">
    <location>
        <begin position="79"/>
        <end position="91"/>
    </location>
</feature>
<dbReference type="GO" id="GO:0022008">
    <property type="term" value="P:neurogenesis"/>
    <property type="evidence" value="ECO:0007669"/>
    <property type="project" value="InterPro"/>
</dbReference>
<evidence type="ECO:0000256" key="1">
    <source>
        <dbReference type="ARBA" id="ARBA00023054"/>
    </source>
</evidence>
<feature type="region of interest" description="Disordered" evidence="3">
    <location>
        <begin position="1"/>
        <end position="25"/>
    </location>
</feature>
<feature type="region of interest" description="Disordered" evidence="3">
    <location>
        <begin position="76"/>
        <end position="131"/>
    </location>
</feature>
<keyword evidence="6" id="KW-1185">Reference proteome</keyword>
<organism evidence="6 7">
    <name type="scientific">Parastrongyloides trichosuri</name>
    <name type="common">Possum-specific nematode worm</name>
    <dbReference type="NCBI Taxonomy" id="131310"/>
    <lineage>
        <taxon>Eukaryota</taxon>
        <taxon>Metazoa</taxon>
        <taxon>Ecdysozoa</taxon>
        <taxon>Nematoda</taxon>
        <taxon>Chromadorea</taxon>
        <taxon>Rhabditida</taxon>
        <taxon>Tylenchina</taxon>
        <taxon>Panagrolaimomorpha</taxon>
        <taxon>Strongyloidoidea</taxon>
        <taxon>Strongyloididae</taxon>
        <taxon>Parastrongyloides</taxon>
    </lineage>
</organism>
<keyword evidence="1 2" id="KW-0175">Coiled coil</keyword>
<feature type="compositionally biased region" description="Low complexity" evidence="3">
    <location>
        <begin position="618"/>
        <end position="645"/>
    </location>
</feature>
<evidence type="ECO:0000256" key="3">
    <source>
        <dbReference type="SAM" id="MobiDB-lite"/>
    </source>
</evidence>
<dbReference type="PANTHER" id="PTHR12784:SF28">
    <property type="entry name" value="PROTEIN SICKIE"/>
    <property type="match status" value="1"/>
</dbReference>
<dbReference type="InterPro" id="IPR039041">
    <property type="entry name" value="Nav/unc-53"/>
</dbReference>
<feature type="coiled-coil region" evidence="2">
    <location>
        <begin position="1016"/>
        <end position="1050"/>
    </location>
</feature>
<sequence>MRRNKSGNSQSKEMPTSQSTIPQPTLISHAHVIPISSNKDRFNLMKKDNKLVGQRKIPVPSANVFASRSALSRTSLVKSSEDDILKKEKQDTNGISSSIPFSSNIPNSNKKSNNELVFNDNNEKKHPKSDITNGINNIIQNGSKMGIAVCGNQANGKHQILIPKYNVITPNVRREKDKTQIVKPITVTSGTATKAFISNDIMNQRQPLIKVQRTAVASTSSLQSNNFSGNNCIGKEKSALIKKTIPSNIKKPITKTSSRYIGILKEPTISISSNIETKPTSNNNILHRAGGEMSKASSCIRKVEKVDTNFKMEDKSLPINSTLKNNNLKATLNCDTTNENKMEDKLRDLNETSGWDKGDIKVCDKNINEDDRKMYDDNTISHNYDEVPMDKEIKTVDEKEVIQNVTINKLTEDGLTEIKTTFRNSPGEYNEIENTSKSSSPYSISQNTSTSPSTSSIEGLPYPSIQEEEKSFTTTNICNENTFDSKEKHLPTNSNLLINNKCEKNTTNEIINSENDFINAQLPMLTSPKIMARLHYEENNYSKINIKEINDENWNYMKRKKEFYNNNAETDKLVDRLCRDNRLSKRRSNKSNHYVNFSTIREYQKNLKNDCILEDDSSSLSSDISGTVDISSSEDLSDSSSPDFSQKPPLSPKSIYSCNSRTYTKRHIMTEKERMNELLLKSRTSHRSSAYTNYSQAIQNSNGSLNSGTSLDNTPSLKYPSSTIHLNYRYQIKPSQLNYTLDHGYSNNLNQLQVDGYNNENGITECRSLDRVSCTKKKQKVEKNNQNQLHSINLVKNDVTERSDKNGHGIIVMNTVRQRPASCASNKRVPYEGNYSSLNSKENKYFSGGKDDGKTSSSCHAKFESNYYNILDEELEQAILELEHLQFKVEPMDFKIRKVKDQLKRLQVYNSIVQKRKTMEENMLPKHSSVESLSSIKSKISISGKDGNVLKSKLSGIATTIQKTLTPHSSNPFKKAFKMKKNKSNKDDIEIGKNNEDLSNETVNLKSNLIEKDKQLTEMRLEALNKANEVEELKETIKKLECENLSLKIHSTINSDRSSSGDFTLSSTHNSWNSGNLNINNNSLTSNGKPFCESEYRRVFIINDTSGVIHCNDDCQKTFIGYLKAPNNNLSWKLFDTNISEIFKKYINLMDNKGLLGLNHLSSILGYSIGIFKRNINSISSSPSNPSLLCTSDKKIHLFLKGDKQKCLDSLVFNTFLTKNVLKMLIESIEKSKYILVNGDISSIKEILITQVSIKFKDTSTKHCIINGREFDICRQKIFEEIDKVFNASYKSKTIIVIIHLRTDEYNYISEKLQRRKIKDNNLYVLCCLEEGIGSNIQQTNNVFTIFNISDEDEILRKVAQRNLLNLQNPDDFIESSNDDIEKDTRQEYDKVIKFLVSIYKELLNFFSHLPSSKTHSLLLCKFLSPPSTESRKMICWFSNLWNEKLVPYSRECISKAKHSPLTLSLIEEPLNVVTREWPWENNTYPKNLLTSIFQNQTNQNFYTNNIDSSFDPLAALIKLQNCNNDNGRRSREFDVDGNDKDFCFN</sequence>
<evidence type="ECO:0000256" key="2">
    <source>
        <dbReference type="SAM" id="Coils"/>
    </source>
</evidence>
<protein>
    <submittedName>
        <fullName evidence="7">CLASP_N domain-containing protein</fullName>
    </submittedName>
</protein>
<feature type="compositionally biased region" description="Low complexity" evidence="3">
    <location>
        <begin position="443"/>
        <end position="456"/>
    </location>
</feature>
<dbReference type="PANTHER" id="PTHR12784">
    <property type="entry name" value="STEERIN"/>
    <property type="match status" value="1"/>
</dbReference>
<name>A0A0N4Z9L0_PARTI</name>
<dbReference type="InterPro" id="IPR057568">
    <property type="entry name" value="CortBP2_NAV1-like_AAA_lid"/>
</dbReference>
<dbReference type="InterPro" id="IPR057126">
    <property type="entry name" value="NAV1-like_ubiquitin-like"/>
</dbReference>
<proteinExistence type="predicted"/>
<dbReference type="STRING" id="131310.A0A0N4Z9L0"/>
<evidence type="ECO:0000259" key="5">
    <source>
        <dbReference type="Pfam" id="PF25408"/>
    </source>
</evidence>
<evidence type="ECO:0000313" key="7">
    <source>
        <dbReference type="WBParaSite" id="PTRK_0000404100.1"/>
    </source>
</evidence>
<feature type="region of interest" description="Disordered" evidence="3">
    <location>
        <begin position="617"/>
        <end position="656"/>
    </location>
</feature>
<dbReference type="Proteomes" id="UP000038045">
    <property type="component" value="Unplaced"/>
</dbReference>
<feature type="region of interest" description="Disordered" evidence="3">
    <location>
        <begin position="424"/>
        <end position="462"/>
    </location>
</feature>
<feature type="compositionally biased region" description="Polar residues" evidence="3">
    <location>
        <begin position="432"/>
        <end position="442"/>
    </location>
</feature>
<feature type="domain" description="CortBP2/NAV1-like AAA+ ATPase lid" evidence="5">
    <location>
        <begin position="1383"/>
        <end position="1488"/>
    </location>
</feature>
<dbReference type="Pfam" id="PF23092">
    <property type="entry name" value="Ubiquitin_6"/>
    <property type="match status" value="1"/>
</dbReference>
<accession>A0A0N4Z9L0</accession>
<feature type="domain" description="Neuron navigator 1-like ubiquitin-like" evidence="4">
    <location>
        <begin position="1098"/>
        <end position="1185"/>
    </location>
</feature>
<reference evidence="7" key="1">
    <citation type="submission" date="2017-02" db="UniProtKB">
        <authorList>
            <consortium name="WormBaseParasite"/>
        </authorList>
    </citation>
    <scope>IDENTIFICATION</scope>
</reference>
<dbReference type="Pfam" id="PF25408">
    <property type="entry name" value="AAA_lid_NAV1"/>
    <property type="match status" value="1"/>
</dbReference>
<evidence type="ECO:0000313" key="6">
    <source>
        <dbReference type="Proteomes" id="UP000038045"/>
    </source>
</evidence>
<evidence type="ECO:0000259" key="4">
    <source>
        <dbReference type="Pfam" id="PF23092"/>
    </source>
</evidence>
<dbReference type="WBParaSite" id="PTRK_0000404100.1">
    <property type="protein sequence ID" value="PTRK_0000404100.1"/>
    <property type="gene ID" value="PTRK_0000404100"/>
</dbReference>